<dbReference type="GO" id="GO:0070403">
    <property type="term" value="F:NAD+ binding"/>
    <property type="evidence" value="ECO:0007669"/>
    <property type="project" value="UniProtKB-UniRule"/>
</dbReference>
<reference evidence="6" key="1">
    <citation type="submission" date="2016-04" db="EMBL/GenBank/DDBJ databases">
        <authorList>
            <person name="Evans L.H."/>
            <person name="Alamgir A."/>
            <person name="Owens N."/>
            <person name="Weber N.D."/>
            <person name="Virtaneva K."/>
            <person name="Barbian K."/>
            <person name="Babar A."/>
            <person name="Rosenke K."/>
        </authorList>
    </citation>
    <scope>NUCLEOTIDE SEQUENCE</scope>
    <source>
        <strain evidence="6">86-2</strain>
    </source>
</reference>
<evidence type="ECO:0000313" key="6">
    <source>
        <dbReference type="EMBL" id="SBV99367.1"/>
    </source>
</evidence>
<gene>
    <name evidence="3 6" type="primary">cobB</name>
    <name evidence="6" type="ORF">KL86DYS2_11639</name>
</gene>
<name>A0A212JIY3_9BACT</name>
<dbReference type="HAMAP" id="MF_01121">
    <property type="entry name" value="Sirtuin_ClassIII"/>
    <property type="match status" value="1"/>
</dbReference>
<keyword evidence="1" id="KW-0808">Transferase</keyword>
<proteinExistence type="inferred from homology"/>
<comment type="domain">
    <text evidence="3">2 residues (Tyr-53 and Arg-56) present in a large hydrophobic pocket are probably involved in substrate specificity. They are important for desuccinylation activity, but dispensable for deacetylation activity.</text>
</comment>
<dbReference type="AlphaFoldDB" id="A0A212JIY3"/>
<dbReference type="Pfam" id="PF02146">
    <property type="entry name" value="SIR2"/>
    <property type="match status" value="1"/>
</dbReference>
<dbReference type="Gene3D" id="3.40.50.1220">
    <property type="entry name" value="TPP-binding domain"/>
    <property type="match status" value="1"/>
</dbReference>
<feature type="binding site" evidence="3">
    <location>
        <begin position="86"/>
        <end position="89"/>
    </location>
    <ligand>
        <name>NAD(+)</name>
        <dbReference type="ChEBI" id="CHEBI:57540"/>
    </ligand>
</feature>
<keyword evidence="2 3" id="KW-0520">NAD</keyword>
<organism evidence="6">
    <name type="scientific">uncultured Dysgonomonas sp</name>
    <dbReference type="NCBI Taxonomy" id="206096"/>
    <lineage>
        <taxon>Bacteria</taxon>
        <taxon>Pseudomonadati</taxon>
        <taxon>Bacteroidota</taxon>
        <taxon>Bacteroidia</taxon>
        <taxon>Bacteroidales</taxon>
        <taxon>Dysgonomonadaceae</taxon>
        <taxon>Dysgonomonas</taxon>
        <taxon>environmental samples</taxon>
    </lineage>
</organism>
<dbReference type="InterPro" id="IPR027546">
    <property type="entry name" value="Sirtuin_class_III"/>
</dbReference>
<accession>A0A212JIY3</accession>
<comment type="caution">
    <text evidence="3 4">Lacks conserved residue(s) required for the propagation of feature annotation.</text>
</comment>
<evidence type="ECO:0000256" key="2">
    <source>
        <dbReference type="ARBA" id="ARBA00023027"/>
    </source>
</evidence>
<comment type="subcellular location">
    <subcellularLocation>
        <location evidence="3">Cytoplasm</location>
    </subcellularLocation>
</comment>
<dbReference type="GO" id="GO:0036055">
    <property type="term" value="F:protein-succinyllysine desuccinylase activity"/>
    <property type="evidence" value="ECO:0007669"/>
    <property type="project" value="UniProtKB-UniRule"/>
</dbReference>
<feature type="binding site" evidence="3">
    <location>
        <position position="56"/>
    </location>
    <ligand>
        <name>substrate</name>
    </ligand>
</feature>
<feature type="domain" description="Deacetylase sirtuin-type" evidence="5">
    <location>
        <begin position="1"/>
        <end position="231"/>
    </location>
</feature>
<dbReference type="InterPro" id="IPR026591">
    <property type="entry name" value="Sirtuin_cat_small_dom_sf"/>
</dbReference>
<evidence type="ECO:0000256" key="4">
    <source>
        <dbReference type="PROSITE-ProRule" id="PRU00236"/>
    </source>
</evidence>
<feature type="binding site" evidence="3">
    <location>
        <begin position="9"/>
        <end position="28"/>
    </location>
    <ligand>
        <name>NAD(+)</name>
        <dbReference type="ChEBI" id="CHEBI:57540"/>
    </ligand>
</feature>
<dbReference type="GO" id="GO:0036054">
    <property type="term" value="F:protein-malonyllysine demalonylase activity"/>
    <property type="evidence" value="ECO:0007669"/>
    <property type="project" value="InterPro"/>
</dbReference>
<feature type="binding site" evidence="3">
    <location>
        <position position="215"/>
    </location>
    <ligand>
        <name>NAD(+)</name>
        <dbReference type="ChEBI" id="CHEBI:57540"/>
    </ligand>
</feature>
<dbReference type="GO" id="GO:0017136">
    <property type="term" value="F:histone deacetylase activity, NAD-dependent"/>
    <property type="evidence" value="ECO:0007669"/>
    <property type="project" value="TreeGrafter"/>
</dbReference>
<dbReference type="PROSITE" id="PS50305">
    <property type="entry name" value="SIRTUIN"/>
    <property type="match status" value="1"/>
</dbReference>
<evidence type="ECO:0000259" key="5">
    <source>
        <dbReference type="PROSITE" id="PS50305"/>
    </source>
</evidence>
<feature type="active site" description="Proton acceptor" evidence="3">
    <location>
        <position position="104"/>
    </location>
</feature>
<evidence type="ECO:0000256" key="3">
    <source>
        <dbReference type="HAMAP-Rule" id="MF_01121"/>
    </source>
</evidence>
<dbReference type="InterPro" id="IPR026590">
    <property type="entry name" value="Ssirtuin_cat_dom"/>
</dbReference>
<dbReference type="PANTHER" id="PTHR11085">
    <property type="entry name" value="NAD-DEPENDENT PROTEIN DEACYLASE SIRTUIN-5, MITOCHONDRIAL-RELATED"/>
    <property type="match status" value="1"/>
</dbReference>
<dbReference type="PANTHER" id="PTHR11085:SF4">
    <property type="entry name" value="NAD-DEPENDENT PROTEIN DEACYLASE"/>
    <property type="match status" value="1"/>
</dbReference>
<feature type="binding site" evidence="3">
    <location>
        <begin position="172"/>
        <end position="174"/>
    </location>
    <ligand>
        <name>NAD(+)</name>
        <dbReference type="ChEBI" id="CHEBI:57540"/>
    </ligand>
</feature>
<feature type="binding site" evidence="3">
    <location>
        <position position="53"/>
    </location>
    <ligand>
        <name>substrate</name>
    </ligand>
</feature>
<dbReference type="SUPFAM" id="SSF52467">
    <property type="entry name" value="DHS-like NAD/FAD-binding domain"/>
    <property type="match status" value="1"/>
</dbReference>
<dbReference type="CDD" id="cd01412">
    <property type="entry name" value="SIRT5_Af1_CobB"/>
    <property type="match status" value="1"/>
</dbReference>
<comment type="function">
    <text evidence="3">NAD-dependent lysine deacetylase and desuccinylase that specifically removes acetyl and succinyl groups on target proteins. Modulates the activities of several proteins which are inactive in their acylated form.</text>
</comment>
<protein>
    <recommendedName>
        <fullName evidence="3">NAD-dependent protein deacylase</fullName>
        <ecNumber evidence="3">2.3.1.286</ecNumber>
    </recommendedName>
    <alternativeName>
        <fullName evidence="3">Regulatory protein SIR2 homolog</fullName>
    </alternativeName>
</protein>
<dbReference type="GO" id="GO:0005737">
    <property type="term" value="C:cytoplasm"/>
    <property type="evidence" value="ECO:0007669"/>
    <property type="project" value="UniProtKB-SubCell"/>
</dbReference>
<dbReference type="InterPro" id="IPR003000">
    <property type="entry name" value="Sirtuin"/>
</dbReference>
<dbReference type="EC" id="2.3.1.286" evidence="3"/>
<sequence length="231" mass="25594">MRHIVVLTGAGMSAESGIATFRDSGGLWEQYSIEDVATPEGFSRNPQLVLDFYNARRKAAFEANPNKGHVGLVEMEKDYKVSIITQNVDELHERAGSTNVLHLHGELSKVRSTVDPSLIYTLIPDNCEIHLGDKCEKGSQLRPHIVWFGEAVPMIEKAMKIVETADIFVVIGTSMNVYPAAGLLNYMHASVPVYLIDPKEVNVHQPGIHFIKKGASEGVAELRDILKFQNQ</sequence>
<keyword evidence="3" id="KW-0963">Cytoplasm</keyword>
<comment type="catalytic activity">
    <reaction evidence="3">
        <text>N(6)-acetyl-L-lysyl-[protein] + NAD(+) + H2O = 2''-O-acetyl-ADP-D-ribose + nicotinamide + L-lysyl-[protein]</text>
        <dbReference type="Rhea" id="RHEA:43636"/>
        <dbReference type="Rhea" id="RHEA-COMP:9752"/>
        <dbReference type="Rhea" id="RHEA-COMP:10731"/>
        <dbReference type="ChEBI" id="CHEBI:15377"/>
        <dbReference type="ChEBI" id="CHEBI:17154"/>
        <dbReference type="ChEBI" id="CHEBI:29969"/>
        <dbReference type="ChEBI" id="CHEBI:57540"/>
        <dbReference type="ChEBI" id="CHEBI:61930"/>
        <dbReference type="ChEBI" id="CHEBI:83767"/>
        <dbReference type="EC" id="2.3.1.286"/>
    </reaction>
</comment>
<dbReference type="EMBL" id="FLUL01000001">
    <property type="protein sequence ID" value="SBV99367.1"/>
    <property type="molecule type" value="Genomic_DNA"/>
</dbReference>
<dbReference type="Gene3D" id="3.30.1600.10">
    <property type="entry name" value="SIR2/SIRT2 'Small Domain"/>
    <property type="match status" value="1"/>
</dbReference>
<evidence type="ECO:0000256" key="1">
    <source>
        <dbReference type="ARBA" id="ARBA00022679"/>
    </source>
</evidence>
<comment type="similarity">
    <text evidence="3">Belongs to the sirtuin family. Class III subfamily.</text>
</comment>
<comment type="catalytic activity">
    <reaction evidence="3">
        <text>N(6)-succinyl-L-lysyl-[protein] + NAD(+) + H2O = 2''-O-succinyl-ADP-D-ribose + nicotinamide + L-lysyl-[protein]</text>
        <dbReference type="Rhea" id="RHEA:47668"/>
        <dbReference type="Rhea" id="RHEA-COMP:9752"/>
        <dbReference type="Rhea" id="RHEA-COMP:11877"/>
        <dbReference type="ChEBI" id="CHEBI:15377"/>
        <dbReference type="ChEBI" id="CHEBI:17154"/>
        <dbReference type="ChEBI" id="CHEBI:29969"/>
        <dbReference type="ChEBI" id="CHEBI:57540"/>
        <dbReference type="ChEBI" id="CHEBI:87830"/>
        <dbReference type="ChEBI" id="CHEBI:87832"/>
    </reaction>
</comment>
<keyword evidence="6" id="KW-0378">Hydrolase</keyword>
<dbReference type="RefSeq" id="WP_296949007.1">
    <property type="nucleotide sequence ID" value="NZ_LT599021.1"/>
</dbReference>
<dbReference type="InterPro" id="IPR029035">
    <property type="entry name" value="DHS-like_NAD/FAD-binding_dom"/>
</dbReference>
<dbReference type="InterPro" id="IPR050134">
    <property type="entry name" value="NAD-dep_sirtuin_deacylases"/>
</dbReference>